<feature type="transmembrane region" description="Helical" evidence="2">
    <location>
        <begin position="40"/>
        <end position="57"/>
    </location>
</feature>
<keyword evidence="2" id="KW-1133">Transmembrane helix</keyword>
<protein>
    <submittedName>
        <fullName evidence="3">Uncharacterized protein</fullName>
    </submittedName>
</protein>
<keyword evidence="2" id="KW-0812">Transmembrane</keyword>
<comment type="caution">
    <text evidence="3">The sequence shown here is derived from an EMBL/GenBank/DDBJ whole genome shotgun (WGS) entry which is preliminary data.</text>
</comment>
<feature type="region of interest" description="Disordered" evidence="1">
    <location>
        <begin position="188"/>
        <end position="207"/>
    </location>
</feature>
<evidence type="ECO:0000256" key="1">
    <source>
        <dbReference type="SAM" id="MobiDB-lite"/>
    </source>
</evidence>
<keyword evidence="2" id="KW-0472">Membrane</keyword>
<feature type="transmembrane region" description="Helical" evidence="2">
    <location>
        <begin position="293"/>
        <end position="313"/>
    </location>
</feature>
<dbReference type="EMBL" id="RKLR01000002">
    <property type="protein sequence ID" value="MBX0322776.1"/>
    <property type="molecule type" value="Genomic_DNA"/>
</dbReference>
<accession>A0AAW4PNT0</accession>
<feature type="transmembrane region" description="Helical" evidence="2">
    <location>
        <begin position="159"/>
        <end position="177"/>
    </location>
</feature>
<feature type="transmembrane region" description="Helical" evidence="2">
    <location>
        <begin position="91"/>
        <end position="111"/>
    </location>
</feature>
<reference evidence="3 4" key="1">
    <citation type="submission" date="2021-06" db="EMBL/GenBank/DDBJ databases">
        <title>Halomicroarcula sp. a new haloarchaeum isolated from saline soil.</title>
        <authorList>
            <person name="Duran-Viseras A."/>
            <person name="Sanchez-Porro C."/>
            <person name="Ventosa A."/>
        </authorList>
    </citation>
    <scope>NUCLEOTIDE SEQUENCE [LARGE SCALE GENOMIC DNA]</scope>
    <source>
        <strain evidence="3 4">F13</strain>
    </source>
</reference>
<dbReference type="AlphaFoldDB" id="A0AAW4PNT0"/>
<feature type="transmembrane region" description="Helical" evidence="2">
    <location>
        <begin position="118"/>
        <end position="139"/>
    </location>
</feature>
<dbReference type="RefSeq" id="WP_220617756.1">
    <property type="nucleotide sequence ID" value="NZ_RKLR01000002.1"/>
</dbReference>
<evidence type="ECO:0000313" key="4">
    <source>
        <dbReference type="Proteomes" id="UP001430377"/>
    </source>
</evidence>
<evidence type="ECO:0000313" key="3">
    <source>
        <dbReference type="EMBL" id="MBX0322776.1"/>
    </source>
</evidence>
<sequence>MASLRSLLRSHRSDALVAWLSAAVLAGSAGRFLLLGEPDWAVLALCIVAVVLVVPVHERDPATTFPGELVATVSLPVVVRAVGLAPTVTPFLAVAGLAVLVAVALDAFTSLSMTPRFAVVFVVVTTMAFAGAWAVAAFAADRLLGTAFLTDKTELMWDLVGATGVGVVAGVVFDQYFEYSARVDHLREDADRESTAPEGPTTSSDGDRRARLATRALQFGLVGISGVALLRRDPTLLVNSGGPLAVTLLPALFRREYGYRMHGGLVLWLALASTLHAVGAVGLYQSLGWYDSLTHTLSATLVAGVGYAVARAVEDHTGAVSFDREFRATFVVLFVLAVGVGWEILEFASGGLATLVGGEAVLAQYGTTDIVNDLVFNTVGAVVVALWSSSHFEGVATLLTDRVGALARREE</sequence>
<feature type="transmembrane region" description="Helical" evidence="2">
    <location>
        <begin position="325"/>
        <end position="345"/>
    </location>
</feature>
<dbReference type="InterPro" id="IPR014509">
    <property type="entry name" value="YjdF-like"/>
</dbReference>
<proteinExistence type="predicted"/>
<keyword evidence="4" id="KW-1185">Reference proteome</keyword>
<organism evidence="3 4">
    <name type="scientific">Haloarcula rubra</name>
    <dbReference type="NCBI Taxonomy" id="2487747"/>
    <lineage>
        <taxon>Archaea</taxon>
        <taxon>Methanobacteriati</taxon>
        <taxon>Methanobacteriota</taxon>
        <taxon>Stenosarchaea group</taxon>
        <taxon>Halobacteria</taxon>
        <taxon>Halobacteriales</taxon>
        <taxon>Haloarculaceae</taxon>
        <taxon>Haloarcula</taxon>
    </lineage>
</organism>
<dbReference type="Pfam" id="PF09997">
    <property type="entry name" value="DUF2238"/>
    <property type="match status" value="1"/>
</dbReference>
<gene>
    <name evidence="3" type="ORF">EGH21_07005</name>
</gene>
<feature type="transmembrane region" description="Helical" evidence="2">
    <location>
        <begin position="265"/>
        <end position="287"/>
    </location>
</feature>
<evidence type="ECO:0000256" key="2">
    <source>
        <dbReference type="SAM" id="Phobius"/>
    </source>
</evidence>
<dbReference type="Proteomes" id="UP001430377">
    <property type="component" value="Unassembled WGS sequence"/>
</dbReference>
<name>A0AAW4PNT0_9EURY</name>